<evidence type="ECO:0000313" key="3">
    <source>
        <dbReference type="EMBL" id="CAD8317717.1"/>
    </source>
</evidence>
<keyword evidence="1" id="KW-0472">Membrane</keyword>
<keyword evidence="1" id="KW-1133">Transmembrane helix</keyword>
<feature type="signal peptide" evidence="2">
    <location>
        <begin position="1"/>
        <end position="28"/>
    </location>
</feature>
<proteinExistence type="predicted"/>
<feature type="chain" id="PRO_5031242585" evidence="2">
    <location>
        <begin position="29"/>
        <end position="250"/>
    </location>
</feature>
<evidence type="ECO:0000256" key="2">
    <source>
        <dbReference type="SAM" id="SignalP"/>
    </source>
</evidence>
<reference evidence="3" key="1">
    <citation type="submission" date="2021-01" db="EMBL/GenBank/DDBJ databases">
        <authorList>
            <person name="Corre E."/>
            <person name="Pelletier E."/>
            <person name="Niang G."/>
            <person name="Scheremetjew M."/>
            <person name="Finn R."/>
            <person name="Kale V."/>
            <person name="Holt S."/>
            <person name="Cochrane G."/>
            <person name="Meng A."/>
            <person name="Brown T."/>
            <person name="Cohen L."/>
        </authorList>
    </citation>
    <scope>NUCLEOTIDE SEQUENCE</scope>
    <source>
        <strain evidence="3">CCMP147</strain>
    </source>
</reference>
<keyword evidence="2" id="KW-0732">Signal</keyword>
<accession>A0A7R9W8R0</accession>
<feature type="transmembrane region" description="Helical" evidence="1">
    <location>
        <begin position="202"/>
        <end position="221"/>
    </location>
</feature>
<dbReference type="AlphaFoldDB" id="A0A7R9W8R0"/>
<keyword evidence="1" id="KW-0812">Transmembrane</keyword>
<name>A0A7R9W8R0_9STRA</name>
<organism evidence="3">
    <name type="scientific">Pseudictyota dubia</name>
    <dbReference type="NCBI Taxonomy" id="2749911"/>
    <lineage>
        <taxon>Eukaryota</taxon>
        <taxon>Sar</taxon>
        <taxon>Stramenopiles</taxon>
        <taxon>Ochrophyta</taxon>
        <taxon>Bacillariophyta</taxon>
        <taxon>Mediophyceae</taxon>
        <taxon>Biddulphiophycidae</taxon>
        <taxon>Eupodiscales</taxon>
        <taxon>Odontellaceae</taxon>
        <taxon>Pseudictyota</taxon>
    </lineage>
</organism>
<protein>
    <submittedName>
        <fullName evidence="3">Uncharacterized protein</fullName>
    </submittedName>
</protein>
<sequence length="250" mass="26435">MIPVTMFVRRVAAGAALCLIVGSAETNAADVTMGDNWCDDGLPIYASDMVLDCGNEGDGCHLGQSAGVYASLTFNGVADAVSNNLVYVTLKVSKFEDITSYVTSSSISKDLMTLEEANICNSAASNNGGCPADGSYYFKASYTLPSAGDKDWFLTGQHFGAEVKVYSDSSGDNLIGDCHARMTTLVTAGASRFMDPPSATKAAGITLIVLAVAVVGIVMGCRWMDRRDRELEGSDFEMLEDPRAKQNAVV</sequence>
<gene>
    <name evidence="3" type="ORF">TDUB1175_LOCUS16512</name>
</gene>
<evidence type="ECO:0000256" key="1">
    <source>
        <dbReference type="SAM" id="Phobius"/>
    </source>
</evidence>
<dbReference type="EMBL" id="HBED01033036">
    <property type="protein sequence ID" value="CAD8317717.1"/>
    <property type="molecule type" value="Transcribed_RNA"/>
</dbReference>